<evidence type="ECO:0000256" key="3">
    <source>
        <dbReference type="ARBA" id="ARBA00022692"/>
    </source>
</evidence>
<dbReference type="RefSeq" id="WP_087825795.1">
    <property type="nucleotide sequence ID" value="NZ_CP048275.1"/>
</dbReference>
<feature type="domain" description="Peptidase S54 rhomboid" evidence="8">
    <location>
        <begin position="68"/>
        <end position="227"/>
    </location>
</feature>
<evidence type="ECO:0000256" key="2">
    <source>
        <dbReference type="ARBA" id="ARBA00009045"/>
    </source>
</evidence>
<dbReference type="InterPro" id="IPR050925">
    <property type="entry name" value="Rhomboid_protease_S54"/>
</dbReference>
<dbReference type="GO" id="GO:0016020">
    <property type="term" value="C:membrane"/>
    <property type="evidence" value="ECO:0007669"/>
    <property type="project" value="UniProtKB-SubCell"/>
</dbReference>
<comment type="similarity">
    <text evidence="2">Belongs to the peptidase S54 family.</text>
</comment>
<dbReference type="SUPFAM" id="SSF144091">
    <property type="entry name" value="Rhomboid-like"/>
    <property type="match status" value="1"/>
</dbReference>
<organism evidence="9 10">
    <name type="scientific">Morganella morganii</name>
    <name type="common">Proteus morganii</name>
    <dbReference type="NCBI Taxonomy" id="582"/>
    <lineage>
        <taxon>Bacteria</taxon>
        <taxon>Pseudomonadati</taxon>
        <taxon>Pseudomonadota</taxon>
        <taxon>Gammaproteobacteria</taxon>
        <taxon>Enterobacterales</taxon>
        <taxon>Morganellaceae</taxon>
        <taxon>Morganella</taxon>
    </lineage>
</organism>
<dbReference type="Gene3D" id="1.20.1540.10">
    <property type="entry name" value="Rhomboid-like"/>
    <property type="match status" value="1"/>
</dbReference>
<feature type="transmembrane region" description="Helical" evidence="7">
    <location>
        <begin position="83"/>
        <end position="103"/>
    </location>
</feature>
<keyword evidence="4" id="KW-0378">Hydrolase</keyword>
<sequence>MNNINPWGDVVLPSRPEYRLSAMLLTFFLALLNTGVYIWQVNYASPLADQVYNMLLAGGSVYQLSLTGDWWRYITSILLHSDPFHLGVNLIALLVFGINCEALTGKMRMLFIYLFTGISASFASALWQATQNDMSPLSGIPVTVGVGASGAIMGLAGATVMYLIRARKDPSVSVADSLRYKNLLITMIVLIVLSVLSAVPDDEEPVTDNVAHFSGLICGAVLGWLYSAASGVRNRRMDRRSWLISAAATGLLILLLFTCSSSREQQLLFERETILEDIAAQADALPSGQKNN</sequence>
<protein>
    <submittedName>
        <fullName evidence="9">Rhomboid family intramembrane serine protease</fullName>
    </submittedName>
</protein>
<evidence type="ECO:0000256" key="7">
    <source>
        <dbReference type="SAM" id="Phobius"/>
    </source>
</evidence>
<dbReference type="EMBL" id="PKLF01000003">
    <property type="protein sequence ID" value="MBE8611570.1"/>
    <property type="molecule type" value="Genomic_DNA"/>
</dbReference>
<dbReference type="GO" id="GO:0006508">
    <property type="term" value="P:proteolysis"/>
    <property type="evidence" value="ECO:0007669"/>
    <property type="project" value="UniProtKB-KW"/>
</dbReference>
<accession>A0A8I0PZ33</accession>
<gene>
    <name evidence="9" type="ORF">CYG68_03955</name>
</gene>
<keyword evidence="3 7" id="KW-0812">Transmembrane</keyword>
<proteinExistence type="inferred from homology"/>
<feature type="transmembrane region" description="Helical" evidence="7">
    <location>
        <begin position="183"/>
        <end position="199"/>
    </location>
</feature>
<dbReference type="PANTHER" id="PTHR43731:SF14">
    <property type="entry name" value="PRESENILIN-ASSOCIATED RHOMBOID-LIKE PROTEIN, MITOCHONDRIAL"/>
    <property type="match status" value="1"/>
</dbReference>
<dbReference type="InterPro" id="IPR022764">
    <property type="entry name" value="Peptidase_S54_rhomboid_dom"/>
</dbReference>
<evidence type="ECO:0000256" key="1">
    <source>
        <dbReference type="ARBA" id="ARBA00004141"/>
    </source>
</evidence>
<name>A0A8I0PZ33_MORMO</name>
<comment type="caution">
    <text evidence="9">The sequence shown here is derived from an EMBL/GenBank/DDBJ whole genome shotgun (WGS) entry which is preliminary data.</text>
</comment>
<dbReference type="PANTHER" id="PTHR43731">
    <property type="entry name" value="RHOMBOID PROTEASE"/>
    <property type="match status" value="1"/>
</dbReference>
<comment type="subcellular location">
    <subcellularLocation>
        <location evidence="1">Membrane</location>
        <topology evidence="1">Multi-pass membrane protein</topology>
    </subcellularLocation>
</comment>
<keyword evidence="6 7" id="KW-0472">Membrane</keyword>
<dbReference type="Proteomes" id="UP000650477">
    <property type="component" value="Unassembled WGS sequence"/>
</dbReference>
<evidence type="ECO:0000256" key="6">
    <source>
        <dbReference type="ARBA" id="ARBA00023136"/>
    </source>
</evidence>
<evidence type="ECO:0000313" key="10">
    <source>
        <dbReference type="Proteomes" id="UP000650477"/>
    </source>
</evidence>
<evidence type="ECO:0000256" key="4">
    <source>
        <dbReference type="ARBA" id="ARBA00022801"/>
    </source>
</evidence>
<keyword evidence="9" id="KW-0645">Protease</keyword>
<feature type="transmembrane region" description="Helical" evidence="7">
    <location>
        <begin position="211"/>
        <end position="229"/>
    </location>
</feature>
<feature type="transmembrane region" description="Helical" evidence="7">
    <location>
        <begin position="110"/>
        <end position="130"/>
    </location>
</feature>
<evidence type="ECO:0000259" key="8">
    <source>
        <dbReference type="Pfam" id="PF01694"/>
    </source>
</evidence>
<reference evidence="9" key="1">
    <citation type="submission" date="2017-12" db="EMBL/GenBank/DDBJ databases">
        <title>Genome sequencing and analysis.</title>
        <authorList>
            <person name="Huang Y.-T."/>
        </authorList>
    </citation>
    <scope>NUCLEOTIDE SEQUENCE</scope>
    <source>
        <strain evidence="9">VGH116</strain>
    </source>
</reference>
<feature type="transmembrane region" description="Helical" evidence="7">
    <location>
        <begin position="241"/>
        <end position="258"/>
    </location>
</feature>
<dbReference type="AlphaFoldDB" id="A0A8I0PZ33"/>
<dbReference type="Pfam" id="PF01694">
    <property type="entry name" value="Rhomboid"/>
    <property type="match status" value="1"/>
</dbReference>
<feature type="transmembrane region" description="Helical" evidence="7">
    <location>
        <begin position="142"/>
        <end position="163"/>
    </location>
</feature>
<evidence type="ECO:0000256" key="5">
    <source>
        <dbReference type="ARBA" id="ARBA00022989"/>
    </source>
</evidence>
<keyword evidence="5 7" id="KW-1133">Transmembrane helix</keyword>
<evidence type="ECO:0000313" key="9">
    <source>
        <dbReference type="EMBL" id="MBE8611570.1"/>
    </source>
</evidence>
<feature type="transmembrane region" description="Helical" evidence="7">
    <location>
        <begin position="20"/>
        <end position="39"/>
    </location>
</feature>
<dbReference type="GO" id="GO:0004252">
    <property type="term" value="F:serine-type endopeptidase activity"/>
    <property type="evidence" value="ECO:0007669"/>
    <property type="project" value="InterPro"/>
</dbReference>
<feature type="transmembrane region" description="Helical" evidence="7">
    <location>
        <begin position="51"/>
        <end position="71"/>
    </location>
</feature>
<dbReference type="InterPro" id="IPR035952">
    <property type="entry name" value="Rhomboid-like_sf"/>
</dbReference>